<organism evidence="2 3">
    <name type="scientific">Polarella glacialis</name>
    <name type="common">Dinoflagellate</name>
    <dbReference type="NCBI Taxonomy" id="89957"/>
    <lineage>
        <taxon>Eukaryota</taxon>
        <taxon>Sar</taxon>
        <taxon>Alveolata</taxon>
        <taxon>Dinophyceae</taxon>
        <taxon>Suessiales</taxon>
        <taxon>Suessiaceae</taxon>
        <taxon>Polarella</taxon>
    </lineage>
</organism>
<dbReference type="SUPFAM" id="SSF56300">
    <property type="entry name" value="Metallo-dependent phosphatases"/>
    <property type="match status" value="1"/>
</dbReference>
<proteinExistence type="predicted"/>
<dbReference type="OrthoDB" id="474880at2759"/>
<feature type="signal peptide" evidence="1">
    <location>
        <begin position="1"/>
        <end position="17"/>
    </location>
</feature>
<dbReference type="EMBL" id="CAJNNV010029210">
    <property type="protein sequence ID" value="CAE8627571.1"/>
    <property type="molecule type" value="Genomic_DNA"/>
</dbReference>
<dbReference type="Proteomes" id="UP000654075">
    <property type="component" value="Unassembled WGS sequence"/>
</dbReference>
<name>A0A813GMS3_POLGL</name>
<evidence type="ECO:0008006" key="4">
    <source>
        <dbReference type="Google" id="ProtNLM"/>
    </source>
</evidence>
<protein>
    <recommendedName>
        <fullName evidence="4">Purple acid phosphatase</fullName>
    </recommendedName>
</protein>
<dbReference type="SUPFAM" id="SSF49723">
    <property type="entry name" value="Lipase/lipooxygenase domain (PLAT/LH2 domain)"/>
    <property type="match status" value="1"/>
</dbReference>
<gene>
    <name evidence="2" type="ORF">PGLA1383_LOCUS44299</name>
</gene>
<evidence type="ECO:0000313" key="2">
    <source>
        <dbReference type="EMBL" id="CAE8627571.1"/>
    </source>
</evidence>
<keyword evidence="1" id="KW-0732">Signal</keyword>
<comment type="caution">
    <text evidence="2">The sequence shown here is derived from an EMBL/GenBank/DDBJ whole genome shotgun (WGS) entry which is preliminary data.</text>
</comment>
<dbReference type="InterPro" id="IPR036392">
    <property type="entry name" value="PLAT/LH2_dom_sf"/>
</dbReference>
<dbReference type="Gene3D" id="3.60.21.10">
    <property type="match status" value="1"/>
</dbReference>
<dbReference type="AlphaFoldDB" id="A0A813GMS3"/>
<reference evidence="2" key="1">
    <citation type="submission" date="2021-02" db="EMBL/GenBank/DDBJ databases">
        <authorList>
            <person name="Dougan E. K."/>
            <person name="Rhodes N."/>
            <person name="Thang M."/>
            <person name="Chan C."/>
        </authorList>
    </citation>
    <scope>NUCLEOTIDE SEQUENCE</scope>
</reference>
<evidence type="ECO:0000256" key="1">
    <source>
        <dbReference type="SAM" id="SignalP"/>
    </source>
</evidence>
<keyword evidence="3" id="KW-1185">Reference proteome</keyword>
<dbReference type="InterPro" id="IPR029052">
    <property type="entry name" value="Metallo-depent_PP-like"/>
</dbReference>
<feature type="chain" id="PRO_5032909217" description="Purple acid phosphatase" evidence="1">
    <location>
        <begin position="18"/>
        <end position="616"/>
    </location>
</feature>
<evidence type="ECO:0000313" key="3">
    <source>
        <dbReference type="Proteomes" id="UP000654075"/>
    </source>
</evidence>
<accession>A0A813GMS3</accession>
<sequence>MAIKGMSALALATFVSAFVLHSSSASSESTRTCSSGQYCAQDDDASLLHVATRKLHLKHSKAATSWYVQVGTKDASDCWTKNDISVQLLGAEKQSGWTGILANQFPGNNFWKGDVGVYTVDCGSGSCPEPAEVDEICFKLDYTWYTITDGRWCPIDIRVFEKPSFTQIGTALQFPEFTKGTHQLCQKLSKPLVLPEPPSTAQLVNEVAYWADFGVARENAADISGDKRNWPLPQAIKHEGAYSLYEGWQDYTVNQGHEPKALFMLGDIGYAGGTDATLRDVVQAASSYSGNKVSPGMMFPAIGNHDVNGPSGCSTLDLGTCYYGNQVSAPGQSKQTPNFQYDEWRQSWLKHFPALQSGSIIIPKGAGAKWAAPLRYNVDLGSDSSVYFILGLVAGAPRTKWGVGQPDIAVPVSDSLMTGKSSSNETGEQLECQFVRDSLEHGRSLSKTVFIYLTHAGPRPVTSMFSDCDEVYQQIDVWLFGHEHYLGLSAAPASTVTQEGRKGQPPVRFLLGNGGFDEGLSNVVSFVGMREYRDGDRVKLYFQAYDTCISATNCPWGTLIPLLQFPSCWTKCLDIPGGVNNRKATPSKEEGPTAKDVRTSSWLSISGFGIFLFWAV</sequence>